<protein>
    <recommendedName>
        <fullName evidence="1">Mixed lineage kinase domain-containing protein</fullName>
    </recommendedName>
</protein>
<proteinExistence type="predicted"/>
<evidence type="ECO:0000259" key="1">
    <source>
        <dbReference type="Pfam" id="PF22215"/>
    </source>
</evidence>
<dbReference type="CDD" id="cd21037">
    <property type="entry name" value="MLKL_NTD"/>
    <property type="match status" value="1"/>
</dbReference>
<dbReference type="InterPro" id="IPR059179">
    <property type="entry name" value="MLKL-like_MCAfunc"/>
</dbReference>
<gene>
    <name evidence="2" type="ORF">BASA50_008753</name>
</gene>
<keyword evidence="3" id="KW-1185">Reference proteome</keyword>
<dbReference type="Gene3D" id="1.20.930.20">
    <property type="entry name" value="Adaptor protein Cbl, N-terminal domain"/>
    <property type="match status" value="1"/>
</dbReference>
<evidence type="ECO:0000313" key="3">
    <source>
        <dbReference type="Proteomes" id="UP001648503"/>
    </source>
</evidence>
<sequence>MSAELDQPISKSINETLSGPKNEDGIVIKTVTGAITNIVSAKGEFDDIKGKIGKVTDLATKVVGDNNPILQQTIQIAQNIFNIGQTIPFVAPIFAVLQIIVDIETKAREADAKCSDLLERINFMVDHLTALESASVHATTEKVVNRMESTLKSSATLIQAYRKQNAISRRLNIGNKDRFVSCAKDIETCAHDLMFSLQIQQTTQLNVLTRAVQVDDDDVAAEKFLEKHGGLEAVKKNPELVKQFASEIKLKMDDSVMQELNTNIADLINQNRAEMESKLKQNMSEAVVDGLKSLASTMKDLEREEVLGCVQCGQTYRESTNALGSCAFHESQYNGYDGKPICCGKPDACKRTKHCSKDHCKYKYAAFFERVSKIIGYSDTVNDMVSECIVDFENTDNNQSFRAGKLIRFSSGSHQCKDPQFLVSIGDVYFGSIGYHFQIYTVADVQDIQESITDLSESRLIYKIYSSQDAFVSGEWLVDDNGKICGIVFSAKTTTIDEPIVQIVRFDIATFEQIGEVEHVTRGFVSYKPETPYTFPESILLGRVVPDIRVREARTDFKTKCTSADFPVIFLVNSKPSLEANADRSYSNRDNFTATVAVFNKHSVPVTIMSASSEYRLIGQKDYTPCKDTMMADTKFPITIEPRQSAEIKFVAHILRTPADAIITNSWWYRSVIARFKPLRIRFTVEDIEENKASIVLEYVFNPYPASKMSSSDVAQITFHDWDTQSMYTVSVSGPSGSTHIGISGKSFDEDALNRLVYKAKKAGSTEVDLEIYRNFDERCLFNAWALVDLNCYRVYGFKMIMVPHELVIDKTAASMLYVACPDYGALTESRPIRYAEENVTLPTLGKIPEIDPTNDDTVDDIVVEIPTIVRSGISGGLSSDVTNGRVAQIDSVAIGQAVGVALSDRLVNLEDKLERTAASLESLVAIIKTLMMREGHSYQ</sequence>
<dbReference type="InterPro" id="IPR054000">
    <property type="entry name" value="MLKL_N"/>
</dbReference>
<accession>A0ABQ8F3A7</accession>
<dbReference type="Pfam" id="PF22215">
    <property type="entry name" value="MLKL_N"/>
    <property type="match status" value="1"/>
</dbReference>
<evidence type="ECO:0000313" key="2">
    <source>
        <dbReference type="EMBL" id="KAH6591349.1"/>
    </source>
</evidence>
<organism evidence="2 3">
    <name type="scientific">Batrachochytrium salamandrivorans</name>
    <dbReference type="NCBI Taxonomy" id="1357716"/>
    <lineage>
        <taxon>Eukaryota</taxon>
        <taxon>Fungi</taxon>
        <taxon>Fungi incertae sedis</taxon>
        <taxon>Chytridiomycota</taxon>
        <taxon>Chytridiomycota incertae sedis</taxon>
        <taxon>Chytridiomycetes</taxon>
        <taxon>Rhizophydiales</taxon>
        <taxon>Rhizophydiales incertae sedis</taxon>
        <taxon>Batrachochytrium</taxon>
    </lineage>
</organism>
<name>A0ABQ8F3A7_9FUNG</name>
<dbReference type="Proteomes" id="UP001648503">
    <property type="component" value="Unassembled WGS sequence"/>
</dbReference>
<feature type="domain" description="Mixed lineage kinase" evidence="1">
    <location>
        <begin position="99"/>
        <end position="217"/>
    </location>
</feature>
<comment type="caution">
    <text evidence="2">The sequence shown here is derived from an EMBL/GenBank/DDBJ whole genome shotgun (WGS) entry which is preliminary data.</text>
</comment>
<reference evidence="2 3" key="1">
    <citation type="submission" date="2021-02" db="EMBL/GenBank/DDBJ databases">
        <title>Variation within the Batrachochytrium salamandrivorans European outbreak.</title>
        <authorList>
            <person name="Kelly M."/>
            <person name="Pasmans F."/>
            <person name="Shea T.P."/>
            <person name="Munoz J.F."/>
            <person name="Carranza S."/>
            <person name="Cuomo C.A."/>
            <person name="Martel A."/>
        </authorList>
    </citation>
    <scope>NUCLEOTIDE SEQUENCE [LARGE SCALE GENOMIC DNA]</scope>
    <source>
        <strain evidence="2 3">AMFP18/2</strain>
    </source>
</reference>
<dbReference type="EMBL" id="JAFCIX010000411">
    <property type="protein sequence ID" value="KAH6591349.1"/>
    <property type="molecule type" value="Genomic_DNA"/>
</dbReference>
<dbReference type="InterPro" id="IPR036537">
    <property type="entry name" value="Adaptor_Cbl_N_dom_sf"/>
</dbReference>